<dbReference type="Gene3D" id="2.60.40.790">
    <property type="match status" value="1"/>
</dbReference>
<dbReference type="EMBL" id="CP097506">
    <property type="protein sequence ID" value="URD98800.1"/>
    <property type="molecule type" value="Genomic_DNA"/>
</dbReference>
<dbReference type="InterPro" id="IPR002068">
    <property type="entry name" value="A-crystallin/Hsp20_dom"/>
</dbReference>
<reference evidence="4" key="1">
    <citation type="submission" date="2022-05" db="EMBL/GenBank/DDBJ databases">
        <title>The Musa troglodytarum L. genome provides insights into the mechanism of non-climacteric behaviour and enrichment of carotenoids.</title>
        <authorList>
            <person name="Wang J."/>
        </authorList>
    </citation>
    <scope>NUCLEOTIDE SEQUENCE</scope>
    <source>
        <tissue evidence="4">Leaf</tissue>
    </source>
</reference>
<protein>
    <submittedName>
        <fullName evidence="4">Heat shock protein</fullName>
    </submittedName>
</protein>
<keyword evidence="5" id="KW-1185">Reference proteome</keyword>
<dbReference type="SUPFAM" id="SSF49764">
    <property type="entry name" value="HSP20-like chaperones"/>
    <property type="match status" value="1"/>
</dbReference>
<feature type="domain" description="SHSP" evidence="3">
    <location>
        <begin position="229"/>
        <end position="328"/>
    </location>
</feature>
<feature type="region of interest" description="Disordered" evidence="2">
    <location>
        <begin position="48"/>
        <end position="72"/>
    </location>
</feature>
<dbReference type="AlphaFoldDB" id="A0A9E7FL86"/>
<evidence type="ECO:0000313" key="5">
    <source>
        <dbReference type="Proteomes" id="UP001055439"/>
    </source>
</evidence>
<evidence type="ECO:0000313" key="4">
    <source>
        <dbReference type="EMBL" id="URD98800.1"/>
    </source>
</evidence>
<dbReference type="CDD" id="cd06464">
    <property type="entry name" value="ACD_sHsps-like"/>
    <property type="match status" value="1"/>
</dbReference>
<dbReference type="PANTHER" id="PTHR46733:SF4">
    <property type="entry name" value="HEAT SHOCK PROTEIN 21, CHLOROPLASTIC"/>
    <property type="match status" value="1"/>
</dbReference>
<name>A0A9E7FL86_9LILI</name>
<dbReference type="Pfam" id="PF00011">
    <property type="entry name" value="HSP20"/>
    <property type="match status" value="1"/>
</dbReference>
<dbReference type="PANTHER" id="PTHR46733">
    <property type="entry name" value="26.5 KDA HEAT SHOCK PROTEIN, MITOCHONDRIAL"/>
    <property type="match status" value="1"/>
</dbReference>
<proteinExistence type="predicted"/>
<dbReference type="Proteomes" id="UP001055439">
    <property type="component" value="Chromosome 4"/>
</dbReference>
<sequence>MALAAASAIVLAGPSSLLSGQALRPKQRHPATVALPSPSCRRRLRISAEAAPQGTGESTEKADSISGHFEKDGNKQHEANAIHRQPRRWAFDVSPLASALVLAGPSSLLSGQALRPKQRHPATVALPSPSCRRRLRITAEAAPQGTGESTEKADAINLPVEKDGYKRHEANAIDRQPRRWAFDVSPLALVDTMSPMWTMKRMLETMERLFQEATSLPGSSVVEMRRPWDIQENDNEIRLRFDMPGLSKDDVKVSVEGDMLLIKGENKVKEEAAAGREGAGWSSGSYHMRFMLPDNCDKQTVTAELTNGVLLVVVQKTKTDRKVMNVEIL</sequence>
<organism evidence="4 5">
    <name type="scientific">Musa troglodytarum</name>
    <name type="common">fe'i banana</name>
    <dbReference type="NCBI Taxonomy" id="320322"/>
    <lineage>
        <taxon>Eukaryota</taxon>
        <taxon>Viridiplantae</taxon>
        <taxon>Streptophyta</taxon>
        <taxon>Embryophyta</taxon>
        <taxon>Tracheophyta</taxon>
        <taxon>Spermatophyta</taxon>
        <taxon>Magnoliopsida</taxon>
        <taxon>Liliopsida</taxon>
        <taxon>Zingiberales</taxon>
        <taxon>Musaceae</taxon>
        <taxon>Musa</taxon>
    </lineage>
</organism>
<feature type="compositionally biased region" description="Basic and acidic residues" evidence="2">
    <location>
        <begin position="58"/>
        <end position="72"/>
    </location>
</feature>
<evidence type="ECO:0000256" key="2">
    <source>
        <dbReference type="SAM" id="MobiDB-lite"/>
    </source>
</evidence>
<dbReference type="OrthoDB" id="1431247at2759"/>
<dbReference type="InterPro" id="IPR044587">
    <property type="entry name" value="HSP21-like"/>
</dbReference>
<dbReference type="InterPro" id="IPR008978">
    <property type="entry name" value="HSP20-like_chaperone"/>
</dbReference>
<evidence type="ECO:0000259" key="3">
    <source>
        <dbReference type="Pfam" id="PF00011"/>
    </source>
</evidence>
<dbReference type="GO" id="GO:0009408">
    <property type="term" value="P:response to heat"/>
    <property type="evidence" value="ECO:0007669"/>
    <property type="project" value="InterPro"/>
</dbReference>
<keyword evidence="1 4" id="KW-0346">Stress response</keyword>
<gene>
    <name evidence="4" type="ORF">MUK42_29563</name>
</gene>
<evidence type="ECO:0000256" key="1">
    <source>
        <dbReference type="ARBA" id="ARBA00023016"/>
    </source>
</evidence>
<accession>A0A9E7FL86</accession>